<keyword evidence="4 8" id="KW-1133">Transmembrane helix</keyword>
<sequence>MSATAVASLAELWTAIGGPFASVSVPEVSIAAVAFDPEPAHIVGTGGAIGAVLRYGVYQRLSSDRFPWPTLLVNVVGSFAFALAMFAGATESVLQLLGTGLCGAFTTFSSFSVETVQLYERGDRLLAVGNAGANLGLALAGIGLAWLVTALGPV</sequence>
<evidence type="ECO:0000313" key="9">
    <source>
        <dbReference type="EMBL" id="ELY89885.1"/>
    </source>
</evidence>
<dbReference type="HAMAP" id="MF_00454">
    <property type="entry name" value="FluC"/>
    <property type="match status" value="1"/>
</dbReference>
<dbReference type="PATRIC" id="fig|1230458.4.peg.2582"/>
<dbReference type="PANTHER" id="PTHR28259:SF1">
    <property type="entry name" value="FLUORIDE EXPORT PROTEIN 1-RELATED"/>
    <property type="match status" value="1"/>
</dbReference>
<keyword evidence="5 8" id="KW-0472">Membrane</keyword>
<evidence type="ECO:0000256" key="4">
    <source>
        <dbReference type="ARBA" id="ARBA00022989"/>
    </source>
</evidence>
<feature type="transmembrane region" description="Helical" evidence="8">
    <location>
        <begin position="41"/>
        <end position="58"/>
    </location>
</feature>
<gene>
    <name evidence="8" type="primary">fluC</name>
    <name evidence="8" type="synonym">crcB</name>
    <name evidence="9" type="ORF">C484_12821</name>
</gene>
<dbReference type="OrthoDB" id="304656at2157"/>
<evidence type="ECO:0000256" key="6">
    <source>
        <dbReference type="ARBA" id="ARBA00035120"/>
    </source>
</evidence>
<comment type="catalytic activity">
    <reaction evidence="7">
        <text>fluoride(in) = fluoride(out)</text>
        <dbReference type="Rhea" id="RHEA:76159"/>
        <dbReference type="ChEBI" id="CHEBI:17051"/>
    </reaction>
    <physiologicalReaction direction="left-to-right" evidence="7">
        <dbReference type="Rhea" id="RHEA:76160"/>
    </physiologicalReaction>
</comment>
<dbReference type="GO" id="GO:0140114">
    <property type="term" value="P:cellular detoxification of fluoride"/>
    <property type="evidence" value="ECO:0007669"/>
    <property type="project" value="UniProtKB-UniRule"/>
</dbReference>
<organism evidence="9 10">
    <name type="scientific">Natrialba taiwanensis DSM 12281</name>
    <dbReference type="NCBI Taxonomy" id="1230458"/>
    <lineage>
        <taxon>Archaea</taxon>
        <taxon>Methanobacteriati</taxon>
        <taxon>Methanobacteriota</taxon>
        <taxon>Stenosarchaea group</taxon>
        <taxon>Halobacteria</taxon>
        <taxon>Halobacteriales</taxon>
        <taxon>Natrialbaceae</taxon>
        <taxon>Natrialba</taxon>
    </lineage>
</organism>
<feature type="transmembrane region" description="Helical" evidence="8">
    <location>
        <begin position="125"/>
        <end position="148"/>
    </location>
</feature>
<keyword evidence="8" id="KW-0479">Metal-binding</keyword>
<dbReference type="InterPro" id="IPR003691">
    <property type="entry name" value="FluC"/>
</dbReference>
<dbReference type="Pfam" id="PF02537">
    <property type="entry name" value="CRCB"/>
    <property type="match status" value="1"/>
</dbReference>
<evidence type="ECO:0000256" key="7">
    <source>
        <dbReference type="ARBA" id="ARBA00035585"/>
    </source>
</evidence>
<feature type="transmembrane region" description="Helical" evidence="8">
    <location>
        <begin position="70"/>
        <end position="87"/>
    </location>
</feature>
<keyword evidence="3 8" id="KW-0812">Transmembrane</keyword>
<name>L9ZTT2_9EURY</name>
<evidence type="ECO:0000313" key="10">
    <source>
        <dbReference type="Proteomes" id="UP000011648"/>
    </source>
</evidence>
<keyword evidence="8" id="KW-0915">Sodium</keyword>
<dbReference type="STRING" id="1230458.C484_12821"/>
<dbReference type="AlphaFoldDB" id="L9ZTT2"/>
<dbReference type="GO" id="GO:0005886">
    <property type="term" value="C:plasma membrane"/>
    <property type="evidence" value="ECO:0007669"/>
    <property type="project" value="UniProtKB-SubCell"/>
</dbReference>
<comment type="similarity">
    <text evidence="6 8">Belongs to the fluoride channel Fluc/FEX (TC 1.A.43) family.</text>
</comment>
<proteinExistence type="inferred from homology"/>
<dbReference type="PANTHER" id="PTHR28259">
    <property type="entry name" value="FLUORIDE EXPORT PROTEIN 1-RELATED"/>
    <property type="match status" value="1"/>
</dbReference>
<keyword evidence="10" id="KW-1185">Reference proteome</keyword>
<keyword evidence="8" id="KW-0407">Ion channel</keyword>
<comment type="activity regulation">
    <text evidence="8">Na(+) is not transported, but it plays an essential structural role and its presence is essential for fluoride channel function.</text>
</comment>
<protein>
    <recommendedName>
        <fullName evidence="8">Fluoride-specific ion channel FluC</fullName>
    </recommendedName>
</protein>
<evidence type="ECO:0000256" key="8">
    <source>
        <dbReference type="HAMAP-Rule" id="MF_00454"/>
    </source>
</evidence>
<evidence type="ECO:0000256" key="2">
    <source>
        <dbReference type="ARBA" id="ARBA00022475"/>
    </source>
</evidence>
<dbReference type="GO" id="GO:0062054">
    <property type="term" value="F:fluoride channel activity"/>
    <property type="evidence" value="ECO:0007669"/>
    <property type="project" value="UniProtKB-UniRule"/>
</dbReference>
<evidence type="ECO:0000256" key="3">
    <source>
        <dbReference type="ARBA" id="ARBA00022692"/>
    </source>
</evidence>
<dbReference type="EMBL" id="AOIL01000048">
    <property type="protein sequence ID" value="ELY89885.1"/>
    <property type="molecule type" value="Genomic_DNA"/>
</dbReference>
<feature type="transmembrane region" description="Helical" evidence="8">
    <location>
        <begin position="93"/>
        <end position="113"/>
    </location>
</feature>
<dbReference type="Proteomes" id="UP000011648">
    <property type="component" value="Unassembled WGS sequence"/>
</dbReference>
<comment type="function">
    <text evidence="8">Fluoride-specific ion channel. Important for reducing fluoride concentration in the cell, thus reducing its toxicity.</text>
</comment>
<keyword evidence="8" id="KW-0813">Transport</keyword>
<comment type="caution">
    <text evidence="9">The sequence shown here is derived from an EMBL/GenBank/DDBJ whole genome shotgun (WGS) entry which is preliminary data.</text>
</comment>
<accession>L9ZTT2</accession>
<dbReference type="GO" id="GO:0046872">
    <property type="term" value="F:metal ion binding"/>
    <property type="evidence" value="ECO:0007669"/>
    <property type="project" value="UniProtKB-KW"/>
</dbReference>
<keyword evidence="8" id="KW-0406">Ion transport</keyword>
<feature type="binding site" evidence="8">
    <location>
        <position position="103"/>
    </location>
    <ligand>
        <name>Na(+)</name>
        <dbReference type="ChEBI" id="CHEBI:29101"/>
        <note>structural</note>
    </ligand>
</feature>
<dbReference type="RefSeq" id="WP_006826278.1">
    <property type="nucleotide sequence ID" value="NZ_AOIL01000048.1"/>
</dbReference>
<comment type="subcellular location">
    <subcellularLocation>
        <location evidence="1 8">Cell membrane</location>
        <topology evidence="1 8">Multi-pass membrane protein</topology>
    </subcellularLocation>
</comment>
<keyword evidence="2 8" id="KW-1003">Cell membrane</keyword>
<feature type="binding site" evidence="8">
    <location>
        <position position="106"/>
    </location>
    <ligand>
        <name>Na(+)</name>
        <dbReference type="ChEBI" id="CHEBI:29101"/>
        <note>structural</note>
    </ligand>
</feature>
<evidence type="ECO:0000256" key="1">
    <source>
        <dbReference type="ARBA" id="ARBA00004651"/>
    </source>
</evidence>
<reference evidence="9 10" key="1">
    <citation type="journal article" date="2014" name="PLoS Genet.">
        <title>Phylogenetically driven sequencing of extremely halophilic archaea reveals strategies for static and dynamic osmo-response.</title>
        <authorList>
            <person name="Becker E.A."/>
            <person name="Seitzer P.M."/>
            <person name="Tritt A."/>
            <person name="Larsen D."/>
            <person name="Krusor M."/>
            <person name="Yao A.I."/>
            <person name="Wu D."/>
            <person name="Madern D."/>
            <person name="Eisen J.A."/>
            <person name="Darling A.E."/>
            <person name="Facciotti M.T."/>
        </authorList>
    </citation>
    <scope>NUCLEOTIDE SEQUENCE [LARGE SCALE GENOMIC DNA]</scope>
    <source>
        <strain evidence="9 10">DSM 12281</strain>
    </source>
</reference>
<evidence type="ECO:0000256" key="5">
    <source>
        <dbReference type="ARBA" id="ARBA00023136"/>
    </source>
</evidence>